<feature type="domain" description="LamG-like jellyroll fold" evidence="4">
    <location>
        <begin position="1384"/>
        <end position="1530"/>
    </location>
</feature>
<dbReference type="InterPro" id="IPR037293">
    <property type="entry name" value="Gal_Oxidase_central_sf"/>
</dbReference>
<evidence type="ECO:0000313" key="6">
    <source>
        <dbReference type="Proteomes" id="UP001597479"/>
    </source>
</evidence>
<evidence type="ECO:0000256" key="3">
    <source>
        <dbReference type="SAM" id="SignalP"/>
    </source>
</evidence>
<dbReference type="Gene3D" id="3.40.50.880">
    <property type="match status" value="1"/>
</dbReference>
<keyword evidence="6" id="KW-1185">Reference proteome</keyword>
<dbReference type="InterPro" id="IPR014756">
    <property type="entry name" value="Ig_E-set"/>
</dbReference>
<proteinExistence type="predicted"/>
<dbReference type="InterPro" id="IPR013783">
    <property type="entry name" value="Ig-like_fold"/>
</dbReference>
<dbReference type="SUPFAM" id="SSF81296">
    <property type="entry name" value="E set domains"/>
    <property type="match status" value="1"/>
</dbReference>
<dbReference type="Pfam" id="PF17963">
    <property type="entry name" value="Big_9"/>
    <property type="match status" value="1"/>
</dbReference>
<feature type="chain" id="PRO_5047266772" evidence="3">
    <location>
        <begin position="44"/>
        <end position="1918"/>
    </location>
</feature>
<dbReference type="InterPro" id="IPR032109">
    <property type="entry name" value="Big_3_5"/>
</dbReference>
<evidence type="ECO:0000256" key="2">
    <source>
        <dbReference type="ARBA" id="ARBA00023157"/>
    </source>
</evidence>
<dbReference type="PANTHER" id="PTHR32208:SF21">
    <property type="entry name" value="LOW QUALITY PROTEIN: ALDEHYDE OXIDASE GLOX-LIKE"/>
    <property type="match status" value="1"/>
</dbReference>
<dbReference type="Gene3D" id="2.60.40.2810">
    <property type="match status" value="2"/>
</dbReference>
<dbReference type="Pfam" id="PF13385">
    <property type="entry name" value="Laminin_G_3"/>
    <property type="match status" value="2"/>
</dbReference>
<evidence type="ECO:0000259" key="4">
    <source>
        <dbReference type="SMART" id="SM00560"/>
    </source>
</evidence>
<dbReference type="Pfam" id="PF06283">
    <property type="entry name" value="ThuA"/>
    <property type="match status" value="1"/>
</dbReference>
<dbReference type="InterPro" id="IPR006558">
    <property type="entry name" value="LamG-like"/>
</dbReference>
<reference evidence="6" key="1">
    <citation type="journal article" date="2019" name="Int. J. Syst. Evol. Microbiol.">
        <title>The Global Catalogue of Microorganisms (GCM) 10K type strain sequencing project: providing services to taxonomists for standard genome sequencing and annotation.</title>
        <authorList>
            <consortium name="The Broad Institute Genomics Platform"/>
            <consortium name="The Broad Institute Genome Sequencing Center for Infectious Disease"/>
            <person name="Wu L."/>
            <person name="Ma J."/>
        </authorList>
    </citation>
    <scope>NUCLEOTIDE SEQUENCE [LARGE SCALE GENOMIC DNA]</scope>
    <source>
        <strain evidence="6">CCM 7044</strain>
    </source>
</reference>
<dbReference type="InterPro" id="IPR029062">
    <property type="entry name" value="Class_I_gatase-like"/>
</dbReference>
<dbReference type="NCBIfam" id="NF012211">
    <property type="entry name" value="tand_rpt_95"/>
    <property type="match status" value="2"/>
</dbReference>
<dbReference type="SUPFAM" id="SSF50965">
    <property type="entry name" value="Galactose oxidase, central domain"/>
    <property type="match status" value="1"/>
</dbReference>
<dbReference type="SMART" id="SM00560">
    <property type="entry name" value="LamGL"/>
    <property type="match status" value="2"/>
</dbReference>
<evidence type="ECO:0000313" key="5">
    <source>
        <dbReference type="EMBL" id="MFD2792151.1"/>
    </source>
</evidence>
<dbReference type="Pfam" id="PF17892">
    <property type="entry name" value="Cadherin_5"/>
    <property type="match status" value="1"/>
</dbReference>
<dbReference type="Gene3D" id="2.60.120.260">
    <property type="entry name" value="Galactose-binding domain-like"/>
    <property type="match status" value="1"/>
</dbReference>
<dbReference type="CDD" id="cd02851">
    <property type="entry name" value="E_set_GO_C"/>
    <property type="match status" value="1"/>
</dbReference>
<dbReference type="PANTHER" id="PTHR32208">
    <property type="entry name" value="SECRETED PROTEIN-RELATED"/>
    <property type="match status" value="1"/>
</dbReference>
<dbReference type="InterPro" id="IPR041690">
    <property type="entry name" value="Cadherin_5"/>
</dbReference>
<feature type="signal peptide" evidence="3">
    <location>
        <begin position="1"/>
        <end position="43"/>
    </location>
</feature>
<dbReference type="InterPro" id="IPR013320">
    <property type="entry name" value="ConA-like_dom_sf"/>
</dbReference>
<dbReference type="SUPFAM" id="SSF52317">
    <property type="entry name" value="Class I glutamine amidotransferase-like"/>
    <property type="match status" value="1"/>
</dbReference>
<dbReference type="Gene3D" id="2.130.10.80">
    <property type="entry name" value="Galactose oxidase/kelch, beta-propeller"/>
    <property type="match status" value="1"/>
</dbReference>
<dbReference type="Proteomes" id="UP001597479">
    <property type="component" value="Unassembled WGS sequence"/>
</dbReference>
<dbReference type="Pfam" id="PF16640">
    <property type="entry name" value="Big_3_5"/>
    <property type="match status" value="1"/>
</dbReference>
<dbReference type="RefSeq" id="WP_377179504.1">
    <property type="nucleotide sequence ID" value="NZ_JBHUOG010000001.1"/>
</dbReference>
<dbReference type="InterPro" id="IPR015202">
    <property type="entry name" value="GO-like_E_set"/>
</dbReference>
<dbReference type="Gene3D" id="2.60.120.200">
    <property type="match status" value="2"/>
</dbReference>
<sequence length="1918" mass="199094">MNLLRRPDPRRRARRLRRVPAHLAAMLTALALAVPLGGGVAQAAPTSAEQAAAGSVDDGELRVLLFYKPNFHASHVQARQAVRDLATDLGAEYSQPVDIQETDDPAAFTTENLATKDAVVFAQTGGVLFNVAQRAALETYIRDGGGYMGLHYAGWSVGQSEHDVNPFYARLVGAVSEGHPENPAVRPGRVVVKDTSHPLTQGLPADFTRSDEWYDWLVNPAPHVRTLLEADESSYGMGANGTTHPITWCQEIDSGRSWYSGMGHEGSAYAEAPIRTHMKNGLAYSAGLLTADCSAPDKAEQGSWSGVTPWPLVPINAALTSDGRVQSFGSVSSGCTDGTPYDFGGNSCVTQGGQMEIDVWDPAEERTAANVGSGIVSNSTYTDLFCSMQVQMPHRRATMTVGGDDGLGGNAPNDASLGVTSYTTNQGLRDEAPMNFPRWYPTGTTLPDGSVVVQGGSLKGGPGGPGVLTPEIYTPDEGSSWKLLDGATSAAAYGDGGNGNGPDENRWWYPRAFVAPGNGNVFNITGTQMYELDPSGDGEVILRGTLPAEIADQDGLGNPVGATSTATMYRPGKILQVGGGWWANGGGPDGARAGFTVDITGGTDAPVVEATEPMQHARHWGTSTVLPDGNVIVTGGSRDNNGNGGYVTNAEIWNPDTGEWTEVEVPYEHARLYHSTALLLPDGRLMLGGGGTPGPRNYTDVEFYSPSYLFDGDEPAARPEVTGVPKKVGYDGTFDVQADGPVSRVTLVRNGSVTHGFNNDQNFQDLAFSQTDGALTVETPVDGTYAPPGAYMLFVFDEDGTPSVADIVQIDPKVAMDDRAPHLVDQLEYPRIPAEWRSANPPAVVDVAPGNGRMSPWEVDSEVQLVRAAAPSQGGLGLTGYHLGVGSEGSLTRTVKGLDPNREYRVSLRYARDSRSAGTAPGTAQLSIGDLSTTLTAAPDVSSKDKFDKYVGTFVAGARSEDLTIAAGDSGAGVMIDDLVIVGSDPGASDIPVHYEFEEGSGTRAANTGTDASVGAATLTGATGWSENGVPGDAVDLTGGSNANAVDLPDNLLQGEQDFTTSFWVRPDTKSDWAGLFHIGDGLGDGGSFFQIQTQTNAAGATGLAATFKAKGATLQERVYATPTRDVAVDEWNHVAFTRQGATGTLYLNGEPVASRSDLTIDMTDVGPTANNWLGRNGFPDPAYDGLMDDVRVYSSTLGDADIAAMYADGTALATTTTVTVEPGSPSPFAEPVTVSAVIAAGAGEAPSGVAELWADGSRVGGQVDVVDGAVRFTDVALSPGEHEIEVRFLAADGWRDSAQTVQHTVERPPPGEGTPIHYAFDEGQGSTAANTGLDGSVGAATLSGAAGWTPNGKFGAGVNLPGGAASTGNQVELPDNIEAGMDDQFSVSVWARPDALPTWVPLLQIGSSTDTFFLLQSNTQTSGATGFAATFKAPGTPGSAQERLVLGQGNDLPLNEWTHVVFTQSGSVGKIYFDGELQATRDDFTVTIGDVGVGGQTTTNLIGGTSWGDARWDGLVDDFRMFGYELTGEQVGELHAGTPVNAAPVGAADAYGTVEDEPLTVQAPGVLTNDTDADGDDLTATGLTQPANGEVTLEADGAFTYTPDSGFAGTDTFTYKASDGTATSAATTVTITVEEGEQPPVNTAPEAGDDAYSAVGGEPLTLPAPGVLANDTDADGNVLTATGVTQPANGKVTLEADGAFTYTSDAGFSGKDVFTYRADDGEDLSAAATVTITVKSPAVTAVAGVALPITYGTAGTVSVAVSPDTATGAVELHDGDTALATATIADGRGTLVLPATSLLPGTHDLTLRYGGDADHRASSSKVRVTVEKVVPTMEISATKAGKQAVIEVSLTAANEVPVTGEVRVAVQDGPTLVGTVENGRARFEVPKPKKGDLTLTASYLGSELALAAETRVTTRVR</sequence>
<dbReference type="Pfam" id="PF09118">
    <property type="entry name" value="GO-like_E_set"/>
    <property type="match status" value="1"/>
</dbReference>
<feature type="domain" description="LamG-like jellyroll fold" evidence="4">
    <location>
        <begin position="1057"/>
        <end position="1201"/>
    </location>
</feature>
<protein>
    <submittedName>
        <fullName evidence="5">LamG-like jellyroll fold domain-containing protein</fullName>
    </submittedName>
</protein>
<dbReference type="Gene3D" id="2.60.40.10">
    <property type="entry name" value="Immunoglobulins"/>
    <property type="match status" value="3"/>
</dbReference>
<gene>
    <name evidence="5" type="ORF">ACFS27_01175</name>
</gene>
<name>A0ABW5VLG1_9MICO</name>
<dbReference type="InterPro" id="IPR029010">
    <property type="entry name" value="ThuA-like"/>
</dbReference>
<keyword evidence="2" id="KW-1015">Disulfide bond</keyword>
<keyword evidence="1 3" id="KW-0732">Signal</keyword>
<organism evidence="5 6">
    <name type="scientific">Promicromonospora vindobonensis</name>
    <dbReference type="NCBI Taxonomy" id="195748"/>
    <lineage>
        <taxon>Bacteria</taxon>
        <taxon>Bacillati</taxon>
        <taxon>Actinomycetota</taxon>
        <taxon>Actinomycetes</taxon>
        <taxon>Micrococcales</taxon>
        <taxon>Promicromonosporaceae</taxon>
        <taxon>Promicromonospora</taxon>
    </lineage>
</organism>
<comment type="caution">
    <text evidence="5">The sequence shown here is derived from an EMBL/GenBank/DDBJ whole genome shotgun (WGS) entry which is preliminary data.</text>
</comment>
<dbReference type="EMBL" id="JBHUOG010000001">
    <property type="protein sequence ID" value="MFD2792151.1"/>
    <property type="molecule type" value="Genomic_DNA"/>
</dbReference>
<accession>A0ABW5VLG1</accession>
<evidence type="ECO:0000256" key="1">
    <source>
        <dbReference type="ARBA" id="ARBA00022729"/>
    </source>
</evidence>
<dbReference type="SUPFAM" id="SSF49899">
    <property type="entry name" value="Concanavalin A-like lectins/glucanases"/>
    <property type="match status" value="2"/>
</dbReference>
<dbReference type="InterPro" id="IPR011043">
    <property type="entry name" value="Gal_Oxase/kelch_b-propeller"/>
</dbReference>